<evidence type="ECO:0000256" key="1">
    <source>
        <dbReference type="SAM" id="MobiDB-lite"/>
    </source>
</evidence>
<feature type="domain" description="DUF7924" evidence="2">
    <location>
        <begin position="2"/>
        <end position="219"/>
    </location>
</feature>
<protein>
    <recommendedName>
        <fullName evidence="2">DUF7924 domain-containing protein</fullName>
    </recommendedName>
</protein>
<dbReference type="AlphaFoldDB" id="A0A9P4LG65"/>
<accession>A0A9P4LG65</accession>
<proteinExistence type="predicted"/>
<feature type="region of interest" description="Disordered" evidence="1">
    <location>
        <begin position="233"/>
        <end position="281"/>
    </location>
</feature>
<name>A0A9P4LG65_9PLEO</name>
<dbReference type="OrthoDB" id="5132737at2759"/>
<keyword evidence="4" id="KW-1185">Reference proteome</keyword>
<dbReference type="PANTHER" id="PTHR42470">
    <property type="entry name" value="VAST DOMAIN-CONTAINING PROTEIN"/>
    <property type="match status" value="1"/>
</dbReference>
<dbReference type="Proteomes" id="UP000799777">
    <property type="component" value="Unassembled WGS sequence"/>
</dbReference>
<sequence length="281" mass="31935">IKGRNETRVVRDIGQLIVPPAEILAIRGATHLQLLRETTNASWNNAIPFLGPRPQPDYSLGFKREAFTRERRKTLQPFIGKDLDDCSRFAATYDMYFPFLTCEVKCGASALDIADRQNAHSRTVLLQGLFMLYKIVGREKELHGKINGFSISHSDVDVRIWGHLIIIEGNNPHYYREPIAKFDITKTAQADNRWTAWVVVMNILDLWVPDHFKDICSIIDEVSDSFKTLSDADLSQSGVSQPPDEEDHEQVITNNEHVGQPITPETTIQSHSSSPKRNKRQ</sequence>
<organism evidence="3 4">
    <name type="scientific">Setomelanomma holmii</name>
    <dbReference type="NCBI Taxonomy" id="210430"/>
    <lineage>
        <taxon>Eukaryota</taxon>
        <taxon>Fungi</taxon>
        <taxon>Dikarya</taxon>
        <taxon>Ascomycota</taxon>
        <taxon>Pezizomycotina</taxon>
        <taxon>Dothideomycetes</taxon>
        <taxon>Pleosporomycetidae</taxon>
        <taxon>Pleosporales</taxon>
        <taxon>Pleosporineae</taxon>
        <taxon>Phaeosphaeriaceae</taxon>
        <taxon>Setomelanomma</taxon>
    </lineage>
</organism>
<evidence type="ECO:0000313" key="4">
    <source>
        <dbReference type="Proteomes" id="UP000799777"/>
    </source>
</evidence>
<evidence type="ECO:0000259" key="2">
    <source>
        <dbReference type="Pfam" id="PF25545"/>
    </source>
</evidence>
<reference evidence="3" key="1">
    <citation type="journal article" date="2020" name="Stud. Mycol.">
        <title>101 Dothideomycetes genomes: a test case for predicting lifestyles and emergence of pathogens.</title>
        <authorList>
            <person name="Haridas S."/>
            <person name="Albert R."/>
            <person name="Binder M."/>
            <person name="Bloem J."/>
            <person name="Labutti K."/>
            <person name="Salamov A."/>
            <person name="Andreopoulos B."/>
            <person name="Baker S."/>
            <person name="Barry K."/>
            <person name="Bills G."/>
            <person name="Bluhm B."/>
            <person name="Cannon C."/>
            <person name="Castanera R."/>
            <person name="Culley D."/>
            <person name="Daum C."/>
            <person name="Ezra D."/>
            <person name="Gonzalez J."/>
            <person name="Henrissat B."/>
            <person name="Kuo A."/>
            <person name="Liang C."/>
            <person name="Lipzen A."/>
            <person name="Lutzoni F."/>
            <person name="Magnuson J."/>
            <person name="Mondo S."/>
            <person name="Nolan M."/>
            <person name="Ohm R."/>
            <person name="Pangilinan J."/>
            <person name="Park H.-J."/>
            <person name="Ramirez L."/>
            <person name="Alfaro M."/>
            <person name="Sun H."/>
            <person name="Tritt A."/>
            <person name="Yoshinaga Y."/>
            <person name="Zwiers L.-H."/>
            <person name="Turgeon B."/>
            <person name="Goodwin S."/>
            <person name="Spatafora J."/>
            <person name="Crous P."/>
            <person name="Grigoriev I."/>
        </authorList>
    </citation>
    <scope>NUCLEOTIDE SEQUENCE</scope>
    <source>
        <strain evidence="3">CBS 110217</strain>
    </source>
</reference>
<comment type="caution">
    <text evidence="3">The sequence shown here is derived from an EMBL/GenBank/DDBJ whole genome shotgun (WGS) entry which is preliminary data.</text>
</comment>
<dbReference type="PANTHER" id="PTHR42470:SF2">
    <property type="match status" value="1"/>
</dbReference>
<dbReference type="Pfam" id="PF25545">
    <property type="entry name" value="DUF7924"/>
    <property type="match status" value="1"/>
</dbReference>
<dbReference type="EMBL" id="ML978407">
    <property type="protein sequence ID" value="KAF2022919.1"/>
    <property type="molecule type" value="Genomic_DNA"/>
</dbReference>
<feature type="compositionally biased region" description="Polar residues" evidence="1">
    <location>
        <begin position="251"/>
        <end position="273"/>
    </location>
</feature>
<gene>
    <name evidence="3" type="ORF">EK21DRAFT_82003</name>
</gene>
<evidence type="ECO:0000313" key="3">
    <source>
        <dbReference type="EMBL" id="KAF2022919.1"/>
    </source>
</evidence>
<dbReference type="InterPro" id="IPR057684">
    <property type="entry name" value="DUF7924"/>
</dbReference>
<feature type="non-terminal residue" evidence="3">
    <location>
        <position position="1"/>
    </location>
</feature>